<dbReference type="InterPro" id="IPR032466">
    <property type="entry name" value="Metal_Hydrolase"/>
</dbReference>
<organism evidence="3">
    <name type="scientific">uncultured Acidobacteriota bacterium</name>
    <dbReference type="NCBI Taxonomy" id="171953"/>
    <lineage>
        <taxon>Bacteria</taxon>
        <taxon>Pseudomonadati</taxon>
        <taxon>Acidobacteriota</taxon>
        <taxon>environmental samples</taxon>
    </lineage>
</organism>
<dbReference type="AlphaFoldDB" id="H5SCG2"/>
<dbReference type="Gene3D" id="3.20.20.140">
    <property type="entry name" value="Metal-dependent hydrolases"/>
    <property type="match status" value="1"/>
</dbReference>
<sequence length="225" mass="25471">MDRYEIERLVLGSLRAIFSDWEEGNEEVRRVARRHPDRFRVAVTINPVMGRDHLTRLEDYRQDELVLGVRLYPIYHDYELTDGGDILEALLARIAEARWPVFLPLRLMMNWGLPVLPIAQVAGLLARFPHLTLILGGVNYGELKHALPLLRAHPHVFLETSCLQLRGALEQVAADIGAERLLFGTGLPLQNPGCEIAKIAHADLSEMERAQIFAENAIRLFGGRL</sequence>
<dbReference type="PANTHER" id="PTHR21240">
    <property type="entry name" value="2-AMINO-3-CARBOXYLMUCONATE-6-SEMIALDEHYDE DECARBOXYLASE"/>
    <property type="match status" value="1"/>
</dbReference>
<dbReference type="InterPro" id="IPR032465">
    <property type="entry name" value="ACMSD"/>
</dbReference>
<dbReference type="Pfam" id="PF04909">
    <property type="entry name" value="Amidohydro_2"/>
    <property type="match status" value="1"/>
</dbReference>
<dbReference type="GO" id="GO:0016787">
    <property type="term" value="F:hydrolase activity"/>
    <property type="evidence" value="ECO:0007669"/>
    <property type="project" value="InterPro"/>
</dbReference>
<evidence type="ECO:0000313" key="3">
    <source>
        <dbReference type="EMBL" id="BAL53848.1"/>
    </source>
</evidence>
<feature type="domain" description="Amidohydrolase-related" evidence="2">
    <location>
        <begin position="25"/>
        <end position="222"/>
    </location>
</feature>
<evidence type="ECO:0000256" key="1">
    <source>
        <dbReference type="ARBA" id="ARBA00023239"/>
    </source>
</evidence>
<dbReference type="GO" id="GO:0005737">
    <property type="term" value="C:cytoplasm"/>
    <property type="evidence" value="ECO:0007669"/>
    <property type="project" value="TreeGrafter"/>
</dbReference>
<accession>H5SCG2</accession>
<dbReference type="EMBL" id="AP011669">
    <property type="protein sequence ID" value="BAL53848.1"/>
    <property type="molecule type" value="Genomic_DNA"/>
</dbReference>
<dbReference type="PANTHER" id="PTHR21240:SF28">
    <property type="entry name" value="ISO-OROTATE DECARBOXYLASE (EUROFUNG)"/>
    <property type="match status" value="1"/>
</dbReference>
<dbReference type="GO" id="GO:0016831">
    <property type="term" value="F:carboxy-lyase activity"/>
    <property type="evidence" value="ECO:0007669"/>
    <property type="project" value="InterPro"/>
</dbReference>
<gene>
    <name evidence="3" type="ORF">HGMM_F10C03C16</name>
</gene>
<keyword evidence="1" id="KW-0456">Lyase</keyword>
<reference evidence="3" key="2">
    <citation type="journal article" date="2012" name="PLoS ONE">
        <title>A Deeply Branching Thermophilic Bacterium with an Ancient Acetyl-CoA Pathway Dominates a Subsurface Ecosystem.</title>
        <authorList>
            <person name="Takami H."/>
            <person name="Noguchi H."/>
            <person name="Takaki Y."/>
            <person name="Uchiyama I."/>
            <person name="Toyoda A."/>
            <person name="Nishi S."/>
            <person name="Chee G.-J."/>
            <person name="Arai W."/>
            <person name="Nunoura T."/>
            <person name="Itoh T."/>
            <person name="Hattori M."/>
            <person name="Takai K."/>
        </authorList>
    </citation>
    <scope>NUCLEOTIDE SEQUENCE</scope>
</reference>
<proteinExistence type="predicted"/>
<reference evidence="3" key="1">
    <citation type="journal article" date="2005" name="Environ. Microbiol.">
        <title>Genetic and functional properties of uncultivated thermophilic crenarchaeotes from a subsurface gold mine as revealed by analysis of genome fragments.</title>
        <authorList>
            <person name="Nunoura T."/>
            <person name="Hirayama H."/>
            <person name="Takami H."/>
            <person name="Oida H."/>
            <person name="Nishi S."/>
            <person name="Shimamura S."/>
            <person name="Suzuki Y."/>
            <person name="Inagaki F."/>
            <person name="Takai K."/>
            <person name="Nealson K.H."/>
            <person name="Horikoshi K."/>
        </authorList>
    </citation>
    <scope>NUCLEOTIDE SEQUENCE</scope>
</reference>
<evidence type="ECO:0000259" key="2">
    <source>
        <dbReference type="Pfam" id="PF04909"/>
    </source>
</evidence>
<protein>
    <submittedName>
        <fullName evidence="3">Hypothetical conserved protein</fullName>
    </submittedName>
</protein>
<name>H5SCG2_9BACT</name>
<dbReference type="SUPFAM" id="SSF51556">
    <property type="entry name" value="Metallo-dependent hydrolases"/>
    <property type="match status" value="1"/>
</dbReference>
<dbReference type="InterPro" id="IPR006680">
    <property type="entry name" value="Amidohydro-rel"/>
</dbReference>
<dbReference type="GO" id="GO:0019748">
    <property type="term" value="P:secondary metabolic process"/>
    <property type="evidence" value="ECO:0007669"/>
    <property type="project" value="TreeGrafter"/>
</dbReference>